<dbReference type="SUPFAM" id="SSF63882">
    <property type="entry name" value="MoeA N-terminal region -like"/>
    <property type="match status" value="1"/>
</dbReference>
<dbReference type="SUPFAM" id="SSF53218">
    <property type="entry name" value="Molybdenum cofactor biosynthesis proteins"/>
    <property type="match status" value="1"/>
</dbReference>
<name>A0A7L5BV74_9RHOB</name>
<dbReference type="InterPro" id="IPR036135">
    <property type="entry name" value="MoeA_linker/N_sf"/>
</dbReference>
<dbReference type="SMART" id="SM00852">
    <property type="entry name" value="MoCF_biosynth"/>
    <property type="match status" value="1"/>
</dbReference>
<keyword evidence="6" id="KW-0460">Magnesium</keyword>
<keyword evidence="6 8" id="KW-0808">Transferase</keyword>
<evidence type="ECO:0000256" key="2">
    <source>
        <dbReference type="ARBA" id="ARBA00005046"/>
    </source>
</evidence>
<dbReference type="AlphaFoldDB" id="A0A7L5BV74"/>
<dbReference type="InterPro" id="IPR008284">
    <property type="entry name" value="MoCF_biosynth_CS"/>
</dbReference>
<reference evidence="8 9" key="1">
    <citation type="submission" date="2020-02" db="EMBL/GenBank/DDBJ databases">
        <title>complete genome sequence of Rhodobacteraceae bacterium.</title>
        <authorList>
            <person name="Park J."/>
            <person name="Kim Y.-S."/>
            <person name="Kim K.-H."/>
        </authorList>
    </citation>
    <scope>NUCLEOTIDE SEQUENCE [LARGE SCALE GENOMIC DNA]</scope>
    <source>
        <strain evidence="8 9">RR4-56</strain>
    </source>
</reference>
<dbReference type="Pfam" id="PF03453">
    <property type="entry name" value="MoeA_N"/>
    <property type="match status" value="1"/>
</dbReference>
<dbReference type="GO" id="GO:0046872">
    <property type="term" value="F:metal ion binding"/>
    <property type="evidence" value="ECO:0007669"/>
    <property type="project" value="UniProtKB-UniRule"/>
</dbReference>
<comment type="pathway">
    <text evidence="2 6">Cofactor biosynthesis; molybdopterin biosynthesis.</text>
</comment>
<dbReference type="NCBIfam" id="TIGR00177">
    <property type="entry name" value="molyb_syn"/>
    <property type="match status" value="1"/>
</dbReference>
<evidence type="ECO:0000256" key="6">
    <source>
        <dbReference type="RuleBase" id="RU365090"/>
    </source>
</evidence>
<dbReference type="PANTHER" id="PTHR10192:SF5">
    <property type="entry name" value="GEPHYRIN"/>
    <property type="match status" value="1"/>
</dbReference>
<dbReference type="Pfam" id="PF00994">
    <property type="entry name" value="MoCF_biosynth"/>
    <property type="match status" value="1"/>
</dbReference>
<dbReference type="Proteomes" id="UP000503336">
    <property type="component" value="Chromosome"/>
</dbReference>
<sequence length="416" mass="43030">MDPRRPVNDCFALPPGVDWTPVADALAALKASVATVTGTEEVGIENALGRVLAKDVTARIDQPPAANAAVDGYAFAHESYLQEPLRVVDGRAAAGAPYPRALRPGEALRILTGALLPKGADTVMLDEDARREGALLHGPTGLKPGVNRRRAAENAEKGAVALGAGARLTPQALAHAAAAGLSRLPVRRRLRVGLLSTGDEIREPGAALAPGQIHDANRPMLTGLVRAWGCAPVDLGVAPDNAAAVRAALDAGAAGADVILASGGASAGDEDWLSRLLGAEGSRAIWRIAMKPGRPLALGRWRGAPVFGLPGNPVAAFTCALIFARPALLAMGGAGWAEPAAETRPAAFARRRKAGRREYLRARLDADGRVEVFANEGSGLTRGLVWAEGFVDLPDDGPDVAIGDPVAWLPFSAFGL</sequence>
<dbReference type="KEGG" id="hdh:G5B40_09910"/>
<comment type="function">
    <text evidence="1 6">Catalyzes the insertion of molybdate into adenylated molybdopterin with the concomitant release of AMP.</text>
</comment>
<keyword evidence="9" id="KW-1185">Reference proteome</keyword>
<evidence type="ECO:0000256" key="3">
    <source>
        <dbReference type="ARBA" id="ARBA00010763"/>
    </source>
</evidence>
<dbReference type="InterPro" id="IPR036688">
    <property type="entry name" value="MoeA_C_domain_IV_sf"/>
</dbReference>
<evidence type="ECO:0000259" key="7">
    <source>
        <dbReference type="SMART" id="SM00852"/>
    </source>
</evidence>
<dbReference type="SUPFAM" id="SSF63867">
    <property type="entry name" value="MoeA C-terminal domain-like"/>
    <property type="match status" value="1"/>
</dbReference>
<dbReference type="InterPro" id="IPR038987">
    <property type="entry name" value="MoeA-like"/>
</dbReference>
<dbReference type="UniPathway" id="UPA00344"/>
<dbReference type="Gene3D" id="2.170.190.11">
    <property type="entry name" value="Molybdopterin biosynthesis moea protein, domain 3"/>
    <property type="match status" value="1"/>
</dbReference>
<dbReference type="Gene3D" id="3.40.980.10">
    <property type="entry name" value="MoaB/Mog-like domain"/>
    <property type="match status" value="1"/>
</dbReference>
<dbReference type="GO" id="GO:0006777">
    <property type="term" value="P:Mo-molybdopterin cofactor biosynthetic process"/>
    <property type="evidence" value="ECO:0007669"/>
    <property type="project" value="UniProtKB-UniRule"/>
</dbReference>
<dbReference type="PROSITE" id="PS01079">
    <property type="entry name" value="MOCF_BIOSYNTHESIS_2"/>
    <property type="match status" value="1"/>
</dbReference>
<proteinExistence type="inferred from homology"/>
<evidence type="ECO:0000256" key="4">
    <source>
        <dbReference type="ARBA" id="ARBA00023150"/>
    </source>
</evidence>
<evidence type="ECO:0000256" key="5">
    <source>
        <dbReference type="ARBA" id="ARBA00047317"/>
    </source>
</evidence>
<dbReference type="Gene3D" id="3.90.105.10">
    <property type="entry name" value="Molybdopterin biosynthesis moea protein, domain 2"/>
    <property type="match status" value="1"/>
</dbReference>
<comment type="catalytic activity">
    <reaction evidence="5">
        <text>adenylyl-molybdopterin + molybdate = Mo-molybdopterin + AMP + H(+)</text>
        <dbReference type="Rhea" id="RHEA:35047"/>
        <dbReference type="ChEBI" id="CHEBI:15378"/>
        <dbReference type="ChEBI" id="CHEBI:36264"/>
        <dbReference type="ChEBI" id="CHEBI:62727"/>
        <dbReference type="ChEBI" id="CHEBI:71302"/>
        <dbReference type="ChEBI" id="CHEBI:456215"/>
        <dbReference type="EC" id="2.10.1.1"/>
    </reaction>
</comment>
<comment type="similarity">
    <text evidence="3 6">Belongs to the MoeA family.</text>
</comment>
<dbReference type="EMBL" id="CP049056">
    <property type="protein sequence ID" value="QIE55735.1"/>
    <property type="molecule type" value="Genomic_DNA"/>
</dbReference>
<dbReference type="EC" id="2.10.1.1" evidence="6"/>
<protein>
    <recommendedName>
        <fullName evidence="6">Molybdopterin molybdenumtransferase</fullName>
        <ecNumber evidence="6">2.10.1.1</ecNumber>
    </recommendedName>
</protein>
<dbReference type="InterPro" id="IPR005110">
    <property type="entry name" value="MoeA_linker/N"/>
</dbReference>
<accession>A0A7L5BV74</accession>
<dbReference type="InterPro" id="IPR001453">
    <property type="entry name" value="MoaB/Mog_dom"/>
</dbReference>
<dbReference type="RefSeq" id="WP_165098057.1">
    <property type="nucleotide sequence ID" value="NZ_CP049056.1"/>
</dbReference>
<evidence type="ECO:0000256" key="1">
    <source>
        <dbReference type="ARBA" id="ARBA00002901"/>
    </source>
</evidence>
<dbReference type="InterPro" id="IPR005111">
    <property type="entry name" value="MoeA_C_domain_IV"/>
</dbReference>
<dbReference type="PANTHER" id="PTHR10192">
    <property type="entry name" value="MOLYBDOPTERIN BIOSYNTHESIS PROTEIN"/>
    <property type="match status" value="1"/>
</dbReference>
<evidence type="ECO:0000313" key="9">
    <source>
        <dbReference type="Proteomes" id="UP000503336"/>
    </source>
</evidence>
<keyword evidence="6" id="KW-0479">Metal-binding</keyword>
<keyword evidence="4 6" id="KW-0501">Molybdenum cofactor biosynthesis</keyword>
<gene>
    <name evidence="8" type="ORF">G5B40_09910</name>
</gene>
<dbReference type="Pfam" id="PF03454">
    <property type="entry name" value="MoeA_C"/>
    <property type="match status" value="1"/>
</dbReference>
<feature type="domain" description="MoaB/Mog" evidence="7">
    <location>
        <begin position="193"/>
        <end position="330"/>
    </location>
</feature>
<dbReference type="GO" id="GO:0061599">
    <property type="term" value="F:molybdopterin molybdotransferase activity"/>
    <property type="evidence" value="ECO:0007669"/>
    <property type="project" value="UniProtKB-UniRule"/>
</dbReference>
<dbReference type="CDD" id="cd00887">
    <property type="entry name" value="MoeA"/>
    <property type="match status" value="1"/>
</dbReference>
<dbReference type="InterPro" id="IPR036425">
    <property type="entry name" value="MoaB/Mog-like_dom_sf"/>
</dbReference>
<dbReference type="GO" id="GO:0005829">
    <property type="term" value="C:cytosol"/>
    <property type="evidence" value="ECO:0007669"/>
    <property type="project" value="TreeGrafter"/>
</dbReference>
<comment type="cofactor">
    <cofactor evidence="6">
        <name>Mg(2+)</name>
        <dbReference type="ChEBI" id="CHEBI:18420"/>
    </cofactor>
</comment>
<keyword evidence="6" id="KW-0500">Molybdenum</keyword>
<dbReference type="Gene3D" id="2.40.340.10">
    <property type="entry name" value="MoeA, C-terminal, domain IV"/>
    <property type="match status" value="1"/>
</dbReference>
<evidence type="ECO:0000313" key="8">
    <source>
        <dbReference type="EMBL" id="QIE55735.1"/>
    </source>
</evidence>
<organism evidence="8 9">
    <name type="scientific">Pikeienuella piscinae</name>
    <dbReference type="NCBI Taxonomy" id="2748098"/>
    <lineage>
        <taxon>Bacteria</taxon>
        <taxon>Pseudomonadati</taxon>
        <taxon>Pseudomonadota</taxon>
        <taxon>Alphaproteobacteria</taxon>
        <taxon>Rhodobacterales</taxon>
        <taxon>Paracoccaceae</taxon>
        <taxon>Pikeienuella</taxon>
    </lineage>
</organism>